<dbReference type="SUPFAM" id="SSF117839">
    <property type="entry name" value="WWE domain"/>
    <property type="match status" value="1"/>
</dbReference>
<evidence type="ECO:0000313" key="1">
    <source>
        <dbReference type="EMBL" id="KAG2181281.1"/>
    </source>
</evidence>
<dbReference type="EMBL" id="JAEPQZ010000005">
    <property type="protein sequence ID" value="KAG2181281.1"/>
    <property type="molecule type" value="Genomic_DNA"/>
</dbReference>
<dbReference type="OrthoDB" id="2337273at2759"/>
<reference evidence="1" key="1">
    <citation type="submission" date="2020-12" db="EMBL/GenBank/DDBJ databases">
        <title>Metabolic potential, ecology and presence of endohyphal bacteria is reflected in genomic diversity of Mucoromycotina.</title>
        <authorList>
            <person name="Muszewska A."/>
            <person name="Okrasinska A."/>
            <person name="Steczkiewicz K."/>
            <person name="Drgas O."/>
            <person name="Orlowska M."/>
            <person name="Perlinska-Lenart U."/>
            <person name="Aleksandrzak-Piekarczyk T."/>
            <person name="Szatraj K."/>
            <person name="Zielenkiewicz U."/>
            <person name="Pilsyk S."/>
            <person name="Malc E."/>
            <person name="Mieczkowski P."/>
            <person name="Kruszewska J.S."/>
            <person name="Biernat P."/>
            <person name="Pawlowska J."/>
        </authorList>
    </citation>
    <scope>NUCLEOTIDE SEQUENCE</scope>
    <source>
        <strain evidence="1">WA0000067209</strain>
    </source>
</reference>
<keyword evidence="2" id="KW-1185">Reference proteome</keyword>
<evidence type="ECO:0000313" key="2">
    <source>
        <dbReference type="Proteomes" id="UP000654370"/>
    </source>
</evidence>
<dbReference type="InterPro" id="IPR037197">
    <property type="entry name" value="WWE_dom_sf"/>
</dbReference>
<gene>
    <name evidence="1" type="ORF">INT43_008864</name>
</gene>
<protein>
    <submittedName>
        <fullName evidence="1">Uncharacterized protein</fullName>
    </submittedName>
</protein>
<organism evidence="1 2">
    <name type="scientific">Mortierella isabellina</name>
    <name type="common">Filamentous fungus</name>
    <name type="synonym">Umbelopsis isabellina</name>
    <dbReference type="NCBI Taxonomy" id="91625"/>
    <lineage>
        <taxon>Eukaryota</taxon>
        <taxon>Fungi</taxon>
        <taxon>Fungi incertae sedis</taxon>
        <taxon>Mucoromycota</taxon>
        <taxon>Mucoromycotina</taxon>
        <taxon>Umbelopsidomycetes</taxon>
        <taxon>Umbelopsidales</taxon>
        <taxon>Umbelopsidaceae</taxon>
        <taxon>Umbelopsis</taxon>
    </lineage>
</organism>
<comment type="caution">
    <text evidence="1">The sequence shown here is derived from an EMBL/GenBank/DDBJ whole genome shotgun (WGS) entry which is preliminary data.</text>
</comment>
<dbReference type="Proteomes" id="UP000654370">
    <property type="component" value="Unassembled WGS sequence"/>
</dbReference>
<name>A0A8H7UD67_MORIS</name>
<dbReference type="AlphaFoldDB" id="A0A8H7UD67"/>
<accession>A0A8H7UD67</accession>
<proteinExistence type="predicted"/>
<sequence length="310" mass="35700">MKFSTIKMFSNLGKTKVAPVPADTKQQRSKSVDLGHGSLISMPEIAPAQFVPVAMPHDDEEHLVVRDLEPVWSYQDPDEKGKTMRFEEYNQAILEDSFHKGNESMTIQDANFQYSYVTIHLTCNPKMRRRKSDSFMSEQRRRKQARISQCNSKNELELGVNVHRTIVPVWRFSYGKRWIRFDNTNQVRLELSINRSKTLDLIDMAFPHDTLSLTFKGAPDSDVIGTMEIKRALDEKEAVEDEEDEEAEEKADGPTPIFANMQATHKLDWNYTHEMAKPVKKEGGLFEMLLDMSSESTIHTFLWPQAVEQA</sequence>